<dbReference type="PANTHER" id="PTHR28635:SF1">
    <property type="entry name" value="TRANSMEMBRANE INNER EAR EXPRESSED PROTEIN"/>
    <property type="match status" value="1"/>
</dbReference>
<name>A0A8J2JIE7_9HEXA</name>
<evidence type="ECO:0000313" key="3">
    <source>
        <dbReference type="EMBL" id="CAG7717590.1"/>
    </source>
</evidence>
<dbReference type="AlphaFoldDB" id="A0A8J2JIE7"/>
<evidence type="ECO:0000313" key="4">
    <source>
        <dbReference type="Proteomes" id="UP000708208"/>
    </source>
</evidence>
<keyword evidence="2" id="KW-1133">Transmembrane helix</keyword>
<comment type="caution">
    <text evidence="3">The sequence shown here is derived from an EMBL/GenBank/DDBJ whole genome shotgun (WGS) entry which is preliminary data.</text>
</comment>
<keyword evidence="2" id="KW-0472">Membrane</keyword>
<dbReference type="EMBL" id="CAJVCH010047124">
    <property type="protein sequence ID" value="CAG7717590.1"/>
    <property type="molecule type" value="Genomic_DNA"/>
</dbReference>
<proteinExistence type="predicted"/>
<dbReference type="Pfam" id="PF16038">
    <property type="entry name" value="TMIE"/>
    <property type="match status" value="1"/>
</dbReference>
<evidence type="ECO:0008006" key="5">
    <source>
        <dbReference type="Google" id="ProtNLM"/>
    </source>
</evidence>
<keyword evidence="4" id="KW-1185">Reference proteome</keyword>
<dbReference type="OrthoDB" id="6154284at2759"/>
<dbReference type="InterPro" id="IPR032006">
    <property type="entry name" value="TMIE"/>
</dbReference>
<evidence type="ECO:0000256" key="2">
    <source>
        <dbReference type="SAM" id="Phobius"/>
    </source>
</evidence>
<dbReference type="PANTHER" id="PTHR28635">
    <property type="entry name" value="TRANSMEMBRANE INNER EAR EXPRESSED PROTEIN"/>
    <property type="match status" value="1"/>
</dbReference>
<feature type="transmembrane region" description="Helical" evidence="2">
    <location>
        <begin position="52"/>
        <end position="75"/>
    </location>
</feature>
<dbReference type="Proteomes" id="UP000708208">
    <property type="component" value="Unassembled WGS sequence"/>
</dbReference>
<accession>A0A8J2JIE7</accession>
<gene>
    <name evidence="3" type="ORF">AFUS01_LOCUS7044</name>
</gene>
<evidence type="ECO:0000256" key="1">
    <source>
        <dbReference type="SAM" id="MobiDB-lite"/>
    </source>
</evidence>
<protein>
    <recommendedName>
        <fullName evidence="5">Transmembrane inner ear expressed protein</fullName>
    </recommendedName>
</protein>
<sequence>MNKTSVTNFTSGAEQVLCSNSTDSGCWSKGMLTAEKDEPEDFLEQEISFGLVLWHIIFLASGAALSLVIFLCCCIKFRIPRTKQEIEADYIRKKITKKFQRRLKTIQNQDLDAMDLKRALDKIRAEFKSDTESLAHSEARFSVGSFSSAAVAGEKVHTSHTHRRASQIPMAMSTEDLRTQRTVAGRLSAAFSKYFGRSKVGQATSTSQGKAADASKPTPPPPPRKGSCSIKIKEEKI</sequence>
<keyword evidence="2" id="KW-0812">Transmembrane</keyword>
<organism evidence="3 4">
    <name type="scientific">Allacma fusca</name>
    <dbReference type="NCBI Taxonomy" id="39272"/>
    <lineage>
        <taxon>Eukaryota</taxon>
        <taxon>Metazoa</taxon>
        <taxon>Ecdysozoa</taxon>
        <taxon>Arthropoda</taxon>
        <taxon>Hexapoda</taxon>
        <taxon>Collembola</taxon>
        <taxon>Symphypleona</taxon>
        <taxon>Sminthuridae</taxon>
        <taxon>Allacma</taxon>
    </lineage>
</organism>
<reference evidence="3" key="1">
    <citation type="submission" date="2021-06" db="EMBL/GenBank/DDBJ databases">
        <authorList>
            <person name="Hodson N. C."/>
            <person name="Mongue J. A."/>
            <person name="Jaron S. K."/>
        </authorList>
    </citation>
    <scope>NUCLEOTIDE SEQUENCE</scope>
</reference>
<feature type="region of interest" description="Disordered" evidence="1">
    <location>
        <begin position="199"/>
        <end position="237"/>
    </location>
</feature>